<dbReference type="PROSITE" id="PS50883">
    <property type="entry name" value="EAL"/>
    <property type="match status" value="1"/>
</dbReference>
<keyword evidence="3" id="KW-1185">Reference proteome</keyword>
<dbReference type="EMBL" id="JANFAV010000003">
    <property type="protein sequence ID" value="MCW6534487.1"/>
    <property type="molecule type" value="Genomic_DNA"/>
</dbReference>
<dbReference type="PANTHER" id="PTHR33121">
    <property type="entry name" value="CYCLIC DI-GMP PHOSPHODIESTERASE PDEF"/>
    <property type="match status" value="1"/>
</dbReference>
<comment type="caution">
    <text evidence="2">The sequence shown here is derived from an EMBL/GenBank/DDBJ whole genome shotgun (WGS) entry which is preliminary data.</text>
</comment>
<protein>
    <submittedName>
        <fullName evidence="2">EAL domain-containing protein</fullName>
    </submittedName>
</protein>
<dbReference type="InterPro" id="IPR001633">
    <property type="entry name" value="EAL_dom"/>
</dbReference>
<dbReference type="Proteomes" id="UP001165565">
    <property type="component" value="Unassembled WGS sequence"/>
</dbReference>
<evidence type="ECO:0000313" key="3">
    <source>
        <dbReference type="Proteomes" id="UP001165565"/>
    </source>
</evidence>
<dbReference type="Gene3D" id="3.20.20.450">
    <property type="entry name" value="EAL domain"/>
    <property type="match status" value="1"/>
</dbReference>
<dbReference type="InterPro" id="IPR050706">
    <property type="entry name" value="Cyclic-di-GMP_PDE-like"/>
</dbReference>
<dbReference type="CDD" id="cd01948">
    <property type="entry name" value="EAL"/>
    <property type="match status" value="1"/>
</dbReference>
<dbReference type="AlphaFoldDB" id="A0AA41Z5N5"/>
<reference evidence="2" key="1">
    <citation type="submission" date="2022-06" db="EMBL/GenBank/DDBJ databases">
        <title>Sphingomonas sp. nov. isolated from rhizosphere soil of tomato.</title>
        <authorList>
            <person name="Dong H."/>
            <person name="Gao R."/>
        </authorList>
    </citation>
    <scope>NUCLEOTIDE SEQUENCE</scope>
    <source>
        <strain evidence="2">MMSM24</strain>
    </source>
</reference>
<sequence length="434" mass="47401">MSRRSHLLPEDAAPEVSGALDVPVRPETGWRCVILTEIANFAALRRDLGNDGAHTLVDRIATRLEDAAPLGVVTIVGRNLVEVIAEVGSSAEYDALLTALYAVGGQSLDIAGRKCEPSLIFGTAIASQTDLDMVTIVERAEAALERSRRNVLRSPAAEVSGASLMMELDRAIENDELVMFYQPKFHVRRQQVTCAEALIRWRHPERGMIPPGDFIAAAEEADLIDRLTLWTIRRVIADQARFREAGHDLRLFVNLSGQLLADTAFIEQACEMITGSDATLGFEVTETSVIRDPVSAIANLQKFADIGIRIAIDDYGAGLSSLAYLKQLPASELKIDKLFVTQLTSSNRDPLIVRSTIDLAHALEMEVVAEGVESHAALALLTVMGCDMVQGFLISRPVASEALIEFLDDESRQQAAAHDARNPLNRLVSVWKRG</sequence>
<dbReference type="SUPFAM" id="SSF141868">
    <property type="entry name" value="EAL domain-like"/>
    <property type="match status" value="1"/>
</dbReference>
<dbReference type="PANTHER" id="PTHR33121:SF70">
    <property type="entry name" value="SIGNALING PROTEIN YKOW"/>
    <property type="match status" value="1"/>
</dbReference>
<dbReference type="SMART" id="SM00052">
    <property type="entry name" value="EAL"/>
    <property type="match status" value="1"/>
</dbReference>
<proteinExistence type="predicted"/>
<accession>A0AA41Z5N5</accession>
<dbReference type="Pfam" id="PF00563">
    <property type="entry name" value="EAL"/>
    <property type="match status" value="1"/>
</dbReference>
<gene>
    <name evidence="2" type="ORF">NEE01_06770</name>
</gene>
<feature type="domain" description="EAL" evidence="1">
    <location>
        <begin position="161"/>
        <end position="411"/>
    </location>
</feature>
<dbReference type="InterPro" id="IPR035919">
    <property type="entry name" value="EAL_sf"/>
</dbReference>
<organism evidence="2 3">
    <name type="scientific">Sphingomonas lycopersici</name>
    <dbReference type="NCBI Taxonomy" id="2951807"/>
    <lineage>
        <taxon>Bacteria</taxon>
        <taxon>Pseudomonadati</taxon>
        <taxon>Pseudomonadota</taxon>
        <taxon>Alphaproteobacteria</taxon>
        <taxon>Sphingomonadales</taxon>
        <taxon>Sphingomonadaceae</taxon>
        <taxon>Sphingomonas</taxon>
    </lineage>
</organism>
<dbReference type="GO" id="GO:0071111">
    <property type="term" value="F:cyclic-guanylate-specific phosphodiesterase activity"/>
    <property type="evidence" value="ECO:0007669"/>
    <property type="project" value="InterPro"/>
</dbReference>
<name>A0AA41Z5N5_9SPHN</name>
<evidence type="ECO:0000259" key="1">
    <source>
        <dbReference type="PROSITE" id="PS50883"/>
    </source>
</evidence>
<evidence type="ECO:0000313" key="2">
    <source>
        <dbReference type="EMBL" id="MCW6534487.1"/>
    </source>
</evidence>